<dbReference type="EMBL" id="RAQJ01000001">
    <property type="protein sequence ID" value="RKE98137.1"/>
    <property type="molecule type" value="Genomic_DNA"/>
</dbReference>
<gene>
    <name evidence="1" type="ORF">BXY80_0211</name>
</gene>
<sequence length="271" mass="32279">MKKILFLIIALIVITSCKTEQPTEIIVIGNLHKPASNYNPEILFNILENLQPDFILHEIDSSFFTSDFKFSKPYDENEGMASKKYIEKYPATQLRPYEFEGRNQYRRDKGMRPTDRLTLKLLDSLSKVNLLTTEQSEIFNTYQALLEPLKVRAAKSPEHFNNPQTDSICERRQFYQYQMIPKITNVREEFSKRFVTKPNGEKISYRNGYQLWADFWDTRNKTMAKNILKISEQNKEKRIVVLTGFMHRYYLLKELKRLTKGEKYSFKEFYE</sequence>
<dbReference type="RefSeq" id="WP_120199363.1">
    <property type="nucleotide sequence ID" value="NZ_RAQJ01000001.1"/>
</dbReference>
<evidence type="ECO:0008006" key="3">
    <source>
        <dbReference type="Google" id="ProtNLM"/>
    </source>
</evidence>
<dbReference type="Proteomes" id="UP000284892">
    <property type="component" value="Unassembled WGS sequence"/>
</dbReference>
<organism evidence="1 2">
    <name type="scientific">Ichthyenterobacterium magnum</name>
    <dbReference type="NCBI Taxonomy" id="1230530"/>
    <lineage>
        <taxon>Bacteria</taxon>
        <taxon>Pseudomonadati</taxon>
        <taxon>Bacteroidota</taxon>
        <taxon>Flavobacteriia</taxon>
        <taxon>Flavobacteriales</taxon>
        <taxon>Flavobacteriaceae</taxon>
        <taxon>Ichthyenterobacterium</taxon>
    </lineage>
</organism>
<dbReference type="AlphaFoldDB" id="A0A420DVD2"/>
<reference evidence="1 2" key="1">
    <citation type="submission" date="2018-09" db="EMBL/GenBank/DDBJ databases">
        <title>Genomic Encyclopedia of Archaeal and Bacterial Type Strains, Phase II (KMG-II): from individual species to whole genera.</title>
        <authorList>
            <person name="Goeker M."/>
        </authorList>
    </citation>
    <scope>NUCLEOTIDE SEQUENCE [LARGE SCALE GENOMIC DNA]</scope>
    <source>
        <strain evidence="1 2">DSM 26283</strain>
    </source>
</reference>
<proteinExistence type="predicted"/>
<dbReference type="OrthoDB" id="641734at2"/>
<comment type="caution">
    <text evidence="1">The sequence shown here is derived from an EMBL/GenBank/DDBJ whole genome shotgun (WGS) entry which is preliminary data.</text>
</comment>
<keyword evidence="2" id="KW-1185">Reference proteome</keyword>
<evidence type="ECO:0000313" key="1">
    <source>
        <dbReference type="EMBL" id="RKE98137.1"/>
    </source>
</evidence>
<protein>
    <recommendedName>
        <fullName evidence="3">TraB family protein</fullName>
    </recommendedName>
</protein>
<evidence type="ECO:0000313" key="2">
    <source>
        <dbReference type="Proteomes" id="UP000284892"/>
    </source>
</evidence>
<accession>A0A420DVD2</accession>
<dbReference type="PROSITE" id="PS51257">
    <property type="entry name" value="PROKAR_LIPOPROTEIN"/>
    <property type="match status" value="1"/>
</dbReference>
<name>A0A420DVD2_9FLAO</name>